<proteinExistence type="predicted"/>
<keyword evidence="1" id="KW-1133">Transmembrane helix</keyword>
<evidence type="ECO:0000313" key="3">
    <source>
        <dbReference type="Proteomes" id="UP000651271"/>
    </source>
</evidence>
<accession>A0ABR7YIM8</accession>
<keyword evidence="1" id="KW-0812">Transmembrane</keyword>
<name>A0ABR7YIM8_9SPHI</name>
<evidence type="ECO:0000313" key="2">
    <source>
        <dbReference type="EMBL" id="MBD1431175.1"/>
    </source>
</evidence>
<evidence type="ECO:0008006" key="4">
    <source>
        <dbReference type="Google" id="ProtNLM"/>
    </source>
</evidence>
<keyword evidence="1" id="KW-0472">Membrane</keyword>
<dbReference type="EMBL" id="JACOIJ010000071">
    <property type="protein sequence ID" value="MBD1431175.1"/>
    <property type="molecule type" value="Genomic_DNA"/>
</dbReference>
<keyword evidence="3" id="KW-1185">Reference proteome</keyword>
<dbReference type="Proteomes" id="UP000651271">
    <property type="component" value="Unassembled WGS sequence"/>
</dbReference>
<feature type="transmembrane region" description="Helical" evidence="1">
    <location>
        <begin position="119"/>
        <end position="135"/>
    </location>
</feature>
<dbReference type="RefSeq" id="WP_190303060.1">
    <property type="nucleotide sequence ID" value="NZ_JACOIJ010000071.1"/>
</dbReference>
<gene>
    <name evidence="2" type="ORF">H8B04_16760</name>
</gene>
<evidence type="ECO:0000256" key="1">
    <source>
        <dbReference type="SAM" id="Phobius"/>
    </source>
</evidence>
<reference evidence="2 3" key="1">
    <citation type="submission" date="2020-08" db="EMBL/GenBank/DDBJ databases">
        <title>Sphingobacterium sp. DN04309 isolated from aquaculture water.</title>
        <authorList>
            <person name="Zhang M."/>
        </authorList>
    </citation>
    <scope>NUCLEOTIDE SEQUENCE [LARGE SCALE GENOMIC DNA]</scope>
    <source>
        <strain evidence="2 3">DN04309</strain>
    </source>
</reference>
<comment type="caution">
    <text evidence="2">The sequence shown here is derived from an EMBL/GenBank/DDBJ whole genome shotgun (WGS) entry which is preliminary data.</text>
</comment>
<organism evidence="2 3">
    <name type="scientific">Sphingobacterium litopenaei</name>
    <dbReference type="NCBI Taxonomy" id="2763500"/>
    <lineage>
        <taxon>Bacteria</taxon>
        <taxon>Pseudomonadati</taxon>
        <taxon>Bacteroidota</taxon>
        <taxon>Sphingobacteriia</taxon>
        <taxon>Sphingobacteriales</taxon>
        <taxon>Sphingobacteriaceae</taxon>
        <taxon>Sphingobacterium</taxon>
    </lineage>
</organism>
<protein>
    <recommendedName>
        <fullName evidence="4">Glycine zipper family protein</fullName>
    </recommendedName>
</protein>
<sequence>MKLIQLQPKMTDSMLDDKLAKAYRRLHKVLAIAETKPLSESTISKINEKVHELNASTKINGALYRLVNLTENEIITILEQDIDIVPVGHYSKKWTAVGITLYGIPFGIILGLFTHNMGLFAIGLPIGLGIGALIGRSKDAQAAAQGRQYDIAI</sequence>
<feature type="transmembrane region" description="Helical" evidence="1">
    <location>
        <begin position="94"/>
        <end position="113"/>
    </location>
</feature>